<feature type="domain" description="Coenzyme Q-binding protein COQ10 START" evidence="1">
    <location>
        <begin position="14"/>
        <end position="140"/>
    </location>
</feature>
<evidence type="ECO:0000313" key="2">
    <source>
        <dbReference type="EMBL" id="GAB77629.1"/>
    </source>
</evidence>
<dbReference type="Proteomes" id="UP000008495">
    <property type="component" value="Unassembled WGS sequence"/>
</dbReference>
<proteinExistence type="predicted"/>
<comment type="caution">
    <text evidence="2">The sequence shown here is derived from an EMBL/GenBank/DDBJ whole genome shotgun (WGS) entry which is preliminary data.</text>
</comment>
<dbReference type="eggNOG" id="COG2867">
    <property type="taxonomic scope" value="Bacteria"/>
</dbReference>
<evidence type="ECO:0000313" key="3">
    <source>
        <dbReference type="Proteomes" id="UP000008495"/>
    </source>
</evidence>
<reference evidence="2 3" key="1">
    <citation type="submission" date="2012-08" db="EMBL/GenBank/DDBJ databases">
        <title>Whole genome shotgun sequence of Austwickia chelonae NBRC 105200.</title>
        <authorList>
            <person name="Yoshida I."/>
            <person name="Hosoyama A."/>
            <person name="Tsuchikane K."/>
            <person name="Katsumata H."/>
            <person name="Ando Y."/>
            <person name="Ohji S."/>
            <person name="Hamada M."/>
            <person name="Tamura T."/>
            <person name="Yamazoe A."/>
            <person name="Yamazaki S."/>
            <person name="Fujita N."/>
        </authorList>
    </citation>
    <scope>NUCLEOTIDE SEQUENCE [LARGE SCALE GENOMIC DNA]</scope>
    <source>
        <strain evidence="2 3">NBRC 105200</strain>
    </source>
</reference>
<dbReference type="InterPro" id="IPR005031">
    <property type="entry name" value="COQ10_START"/>
</dbReference>
<dbReference type="PANTHER" id="PTHR39683">
    <property type="entry name" value="CONSERVED PROTEIN TB16.3"/>
    <property type="match status" value="1"/>
</dbReference>
<dbReference type="SUPFAM" id="SSF55961">
    <property type="entry name" value="Bet v1-like"/>
    <property type="match status" value="1"/>
</dbReference>
<protein>
    <recommendedName>
        <fullName evidence="1">Coenzyme Q-binding protein COQ10 START domain-containing protein</fullName>
    </recommendedName>
</protein>
<evidence type="ECO:0000259" key="1">
    <source>
        <dbReference type="Pfam" id="PF03364"/>
    </source>
</evidence>
<dbReference type="PANTHER" id="PTHR39683:SF4">
    <property type="entry name" value="COENZYME Q-BINDING PROTEIN COQ10 START DOMAIN-CONTAINING PROTEIN"/>
    <property type="match status" value="1"/>
</dbReference>
<dbReference type="RefSeq" id="WP_006502381.1">
    <property type="nucleotide sequence ID" value="NZ_BAGZ01000005.1"/>
</dbReference>
<dbReference type="InterPro" id="IPR023393">
    <property type="entry name" value="START-like_dom_sf"/>
</dbReference>
<gene>
    <name evidence="2" type="ORF">AUCHE_05_05440</name>
</gene>
<dbReference type="CDD" id="cd07819">
    <property type="entry name" value="SRPBCC_2"/>
    <property type="match status" value="1"/>
</dbReference>
<keyword evidence="3" id="KW-1185">Reference proteome</keyword>
<name>K6VLM6_9MICO</name>
<sequence>MADHTESSIYVESSPTVVADVIADVEAYPQWTSQMQSVRVLTQDEEEWPEHVEFVVDAGIFKDTYVLDYTWDIEEDSQGVISWTLVRGEKLTAMDGSYSLCAEGGGTRVTYRLTVDVDLAVPGMLKRQAEKSIVTGALDGLKKRCEG</sequence>
<dbReference type="Pfam" id="PF03364">
    <property type="entry name" value="Polyketide_cyc"/>
    <property type="match status" value="1"/>
</dbReference>
<accession>K6VLM6</accession>
<dbReference type="OrthoDB" id="5243015at2"/>
<organism evidence="2 3">
    <name type="scientific">Austwickia chelonae NBRC 105200</name>
    <dbReference type="NCBI Taxonomy" id="1184607"/>
    <lineage>
        <taxon>Bacteria</taxon>
        <taxon>Bacillati</taxon>
        <taxon>Actinomycetota</taxon>
        <taxon>Actinomycetes</taxon>
        <taxon>Micrococcales</taxon>
        <taxon>Dermatophilaceae</taxon>
        <taxon>Austwickia</taxon>
    </lineage>
</organism>
<dbReference type="Gene3D" id="3.30.530.20">
    <property type="match status" value="1"/>
</dbReference>
<dbReference type="AlphaFoldDB" id="K6VLM6"/>
<dbReference type="EMBL" id="BAGZ01000005">
    <property type="protein sequence ID" value="GAB77629.1"/>
    <property type="molecule type" value="Genomic_DNA"/>
</dbReference>
<dbReference type="STRING" id="100225.SAMN05421595_1467"/>